<reference evidence="3" key="1">
    <citation type="submission" date="2017-02" db="UniProtKB">
        <authorList>
            <consortium name="WormBaseParasite"/>
        </authorList>
    </citation>
    <scope>IDENTIFICATION</scope>
</reference>
<accession>A0A0N4W653</accession>
<protein>
    <submittedName>
        <fullName evidence="3">Nucleotidyltransferase domain-containing protein</fullName>
    </submittedName>
</protein>
<proteinExistence type="predicted"/>
<organism evidence="3">
    <name type="scientific">Haemonchus placei</name>
    <name type="common">Barber's pole worm</name>
    <dbReference type="NCBI Taxonomy" id="6290"/>
    <lineage>
        <taxon>Eukaryota</taxon>
        <taxon>Metazoa</taxon>
        <taxon>Ecdysozoa</taxon>
        <taxon>Nematoda</taxon>
        <taxon>Chromadorea</taxon>
        <taxon>Rhabditida</taxon>
        <taxon>Rhabditina</taxon>
        <taxon>Rhabditomorpha</taxon>
        <taxon>Strongyloidea</taxon>
        <taxon>Trichostrongylidae</taxon>
        <taxon>Haemonchus</taxon>
    </lineage>
</organism>
<gene>
    <name evidence="1" type="ORF">HPLM_LOCUS5490</name>
</gene>
<reference evidence="1 2" key="2">
    <citation type="submission" date="2018-11" db="EMBL/GenBank/DDBJ databases">
        <authorList>
            <consortium name="Pathogen Informatics"/>
        </authorList>
    </citation>
    <scope>NUCLEOTIDE SEQUENCE [LARGE SCALE GENOMIC DNA]</scope>
    <source>
        <strain evidence="1 2">MHpl1</strain>
    </source>
</reference>
<evidence type="ECO:0000313" key="1">
    <source>
        <dbReference type="EMBL" id="VDO26161.1"/>
    </source>
</evidence>
<name>A0A0N4W653_HAEPC</name>
<dbReference type="OrthoDB" id="5901067at2759"/>
<evidence type="ECO:0000313" key="2">
    <source>
        <dbReference type="Proteomes" id="UP000268014"/>
    </source>
</evidence>
<keyword evidence="2" id="KW-1185">Reference proteome</keyword>
<dbReference type="Proteomes" id="UP000268014">
    <property type="component" value="Unassembled WGS sequence"/>
</dbReference>
<dbReference type="EMBL" id="UZAF01016345">
    <property type="protein sequence ID" value="VDO26161.1"/>
    <property type="molecule type" value="Genomic_DNA"/>
</dbReference>
<dbReference type="AlphaFoldDB" id="A0A0N4W653"/>
<dbReference type="WBParaSite" id="HPLM_0000549801-mRNA-1">
    <property type="protein sequence ID" value="HPLM_0000549801-mRNA-1"/>
    <property type="gene ID" value="HPLM_0000549801"/>
</dbReference>
<evidence type="ECO:0000313" key="3">
    <source>
        <dbReference type="WBParaSite" id="HPLM_0000549801-mRNA-1"/>
    </source>
</evidence>
<sequence length="75" mass="8067">MLKNAEKCREVSYVLSTVELLAAGTTDGVADSDVDFELGRLGWVDDSDPLDFAVFAFYAATSRLAPYSTRAKASA</sequence>